<dbReference type="SUPFAM" id="SSF50978">
    <property type="entry name" value="WD40 repeat-like"/>
    <property type="match status" value="1"/>
</dbReference>
<evidence type="ECO:0000259" key="4">
    <source>
        <dbReference type="Pfam" id="PF00656"/>
    </source>
</evidence>
<evidence type="ECO:0000256" key="3">
    <source>
        <dbReference type="PROSITE-ProRule" id="PRU00221"/>
    </source>
</evidence>
<proteinExistence type="predicted"/>
<dbReference type="PANTHER" id="PTHR19848:SF8">
    <property type="entry name" value="F-BOX AND WD REPEAT DOMAIN CONTAINING 7"/>
    <property type="match status" value="1"/>
</dbReference>
<feature type="repeat" description="WD" evidence="3">
    <location>
        <begin position="1102"/>
        <end position="1145"/>
    </location>
</feature>
<evidence type="ECO:0000313" key="6">
    <source>
        <dbReference type="Proteomes" id="UP000516373"/>
    </source>
</evidence>
<dbReference type="SUPFAM" id="SSF50998">
    <property type="entry name" value="Quinoprotein alcohol dehydrogenase-like"/>
    <property type="match status" value="1"/>
</dbReference>
<evidence type="ECO:0000256" key="2">
    <source>
        <dbReference type="ARBA" id="ARBA00022737"/>
    </source>
</evidence>
<dbReference type="InterPro" id="IPR001680">
    <property type="entry name" value="WD40_rpt"/>
</dbReference>
<feature type="repeat" description="WD" evidence="3">
    <location>
        <begin position="789"/>
        <end position="834"/>
    </location>
</feature>
<dbReference type="InterPro" id="IPR020472">
    <property type="entry name" value="WD40_PAC1"/>
</dbReference>
<sequence>MTGTVPQGQHPRRFLIATAVAHHQRSPDGDRPGLVAARQKIIALFTQRLGYTHVSDLGLDPDRNSLLQHLDRFATDPDRRPDDIVAVYLAGHGQLIGSTPRRHMFFPADADLAKPKLALPTAQIAAALTDDTKITQLLLILDTCHSGQGGSDSISAALESLRRSIDDDPSGIAVIASAQPAQQAIEGAFPDLLEAAVESRATAGERPPTLDLGALVTHMNADPAKPPTQRIEWDAAKLTGALPNFFPNPRHDAGPHEVDLAIQHAAEWDAQSQRRDTEFTRRMLIRAMGYIGDTEQWWFTGRHEVMSDITDWLVRPGPGRAGLVVTAGPGSGKTAVLGLTAALCHPEQRNTVPLHLLALQSHEIPAPGSVDVAIYAQALTNDEVLRALAAAARTAAAVPGDLVDALAGQARPLTVIIDALDEAATPDTLLTQLIRPLLEHGQGRVRMLLGTRPHLLRHLSTEIPVINLDDPAHVDRRAIAAYALRGLLESVPGTPYLQAPPRLTAEVAEAVAEAAVPSFLVARIVSGTLAAEPSFADPSDHAWRAALPRSADAAMARDLDTRLGDHAVRARDLLRALAYAEGQGLPWEDIWGPLASRISDRAYGNDDLLWLKRNAGSYVVEATEDGRSVYRLYHIALAEHLKRGCDEDAVQKAFVDVLLGGVPRSIDGRRDWSRAHPYTLRHLAIHAMHVGRVDELLNDREYLVLAAPHQLLQALQKVVTSRGRQLRAMYRASAGRHAGLEPAGRRSVLSVDAMRLGDRSLAHALSQDEHWQVRWASGAQISAALRATLVGHTGWVMAVGFTSIDGTPVAVTGGASGDMTVRVWDLDTNSERHVLTGHRHIIDAVACSEVDGVPIAVSSSRDGSVRVWDLRAGSERAVLRQPSEQESPTHVSAIACTTLDGVPLAVMGCIDGTVQVWDLATATQRHAFSGRAQFIESVACIFVNGSPVAAIGGRDSVVDVWDLTSGTKKYEFDTGSWCRSIDCAFVDGRPVVVSVGRGLSLWDLSGSNRHQKLTDYDLPGTEHMATSVVEKTPVAICGEPSGRVRIWNLDRQTQPRVLAGHTRHVYAVACGEVGGKPVAITSGYDQEVRVWDLNHAPTEDSTEGHSGAIQAMVCVTKDNHSVAITGCSDGTVLVWNLATGNVQATMAAHRLGVLSISHGQWDGQPVVVTSGGGSDMIRFWDYERGVELKALEVEPTNVRPLLYTVLGGRPTAVMGIGSRLESLGLSTDAVEVALSDQPGTSIDGLACVEWSEGPIIAVARNRYANGYAHSGEVSIWNEAAGTERNLCERPMAPVSHVAARLLLGRPYATSSHTDGTVCVWDLESGIKYRTIFAESDRGAGAVSSLGVLNGSMIIASAYDNKVRIWDLESTAELDDWTFPYDVAEMTFGSSGELVVAMGHEVVVLEPKSTP</sequence>
<dbReference type="Gene3D" id="2.130.10.10">
    <property type="entry name" value="YVTN repeat-like/Quinoprotein amine dehydrogenase"/>
    <property type="match status" value="3"/>
</dbReference>
<dbReference type="Pfam" id="PF00656">
    <property type="entry name" value="Peptidase_C14"/>
    <property type="match status" value="1"/>
</dbReference>
<protein>
    <recommendedName>
        <fullName evidence="4">Peptidase C14 caspase domain-containing protein</fullName>
    </recommendedName>
</protein>
<evidence type="ECO:0000256" key="1">
    <source>
        <dbReference type="ARBA" id="ARBA00022574"/>
    </source>
</evidence>
<reference evidence="5 6" key="1">
    <citation type="journal article" date="2014" name="Int. J. Syst. Evol. Microbiol.">
        <title>Complete genome sequence of Corynebacterium casei LMG S-19264T (=DSM 44701T), isolated from a smear-ripened cheese.</title>
        <authorList>
            <consortium name="US DOE Joint Genome Institute (JGI-PGF)"/>
            <person name="Walter F."/>
            <person name="Albersmeier A."/>
            <person name="Kalinowski J."/>
            <person name="Ruckert C."/>
        </authorList>
    </citation>
    <scope>NUCLEOTIDE SEQUENCE [LARGE SCALE GENOMIC DNA]</scope>
    <source>
        <strain evidence="5 6">JCM 4255</strain>
    </source>
</reference>
<dbReference type="GO" id="GO:0004197">
    <property type="term" value="F:cysteine-type endopeptidase activity"/>
    <property type="evidence" value="ECO:0007669"/>
    <property type="project" value="InterPro"/>
</dbReference>
<dbReference type="InterPro" id="IPR011600">
    <property type="entry name" value="Pept_C14_caspase"/>
</dbReference>
<dbReference type="InterPro" id="IPR036322">
    <property type="entry name" value="WD40_repeat_dom_sf"/>
</dbReference>
<feature type="repeat" description="WD" evidence="3">
    <location>
        <begin position="1058"/>
        <end position="1101"/>
    </location>
</feature>
<dbReference type="InterPro" id="IPR011047">
    <property type="entry name" value="Quinoprotein_ADH-like_sf"/>
</dbReference>
<evidence type="ECO:0000313" key="5">
    <source>
        <dbReference type="EMBL" id="BCL21323.1"/>
    </source>
</evidence>
<feature type="domain" description="Peptidase C14 caspase" evidence="4">
    <location>
        <begin position="30"/>
        <end position="186"/>
    </location>
</feature>
<dbReference type="EMBL" id="AP023439">
    <property type="protein sequence ID" value="BCL21323.1"/>
    <property type="molecule type" value="Genomic_DNA"/>
</dbReference>
<dbReference type="InterPro" id="IPR029030">
    <property type="entry name" value="Caspase-like_dom_sf"/>
</dbReference>
<dbReference type="Gene3D" id="3.40.50.1460">
    <property type="match status" value="1"/>
</dbReference>
<keyword evidence="1 3" id="KW-0853">WD repeat</keyword>
<dbReference type="GO" id="GO:0006508">
    <property type="term" value="P:proteolysis"/>
    <property type="evidence" value="ECO:0007669"/>
    <property type="project" value="InterPro"/>
</dbReference>
<feature type="repeat" description="WD" evidence="3">
    <location>
        <begin position="1349"/>
        <end position="1375"/>
    </location>
</feature>
<dbReference type="PROSITE" id="PS00678">
    <property type="entry name" value="WD_REPEATS_1"/>
    <property type="match status" value="5"/>
</dbReference>
<dbReference type="InterPro" id="IPR019775">
    <property type="entry name" value="WD40_repeat_CS"/>
</dbReference>
<dbReference type="PROSITE" id="PS50294">
    <property type="entry name" value="WD_REPEATS_REGION"/>
    <property type="match status" value="1"/>
</dbReference>
<dbReference type="PANTHER" id="PTHR19848">
    <property type="entry name" value="WD40 REPEAT PROTEIN"/>
    <property type="match status" value="1"/>
</dbReference>
<keyword evidence="2" id="KW-0677">Repeat</keyword>
<dbReference type="InterPro" id="IPR027417">
    <property type="entry name" value="P-loop_NTPase"/>
</dbReference>
<dbReference type="SMART" id="SM00320">
    <property type="entry name" value="WD40"/>
    <property type="match status" value="9"/>
</dbReference>
<gene>
    <name evidence="5" type="ORF">GCM10017668_31660</name>
</gene>
<dbReference type="Pfam" id="PF00400">
    <property type="entry name" value="WD40"/>
    <property type="match status" value="4"/>
</dbReference>
<name>A0A7G1NDZ4_9ACTN</name>
<dbReference type="SUPFAM" id="SSF52129">
    <property type="entry name" value="Caspase-like"/>
    <property type="match status" value="1"/>
</dbReference>
<dbReference type="InterPro" id="IPR015943">
    <property type="entry name" value="WD40/YVTN_repeat-like_dom_sf"/>
</dbReference>
<accession>A0A7G1NDZ4</accession>
<dbReference type="SUPFAM" id="SSF52540">
    <property type="entry name" value="P-loop containing nucleoside triphosphate hydrolases"/>
    <property type="match status" value="1"/>
</dbReference>
<dbReference type="PRINTS" id="PR00320">
    <property type="entry name" value="GPROTEINBRPT"/>
</dbReference>
<organism evidence="5 6">
    <name type="scientific">Streptomyces tuirus</name>
    <dbReference type="NCBI Taxonomy" id="68278"/>
    <lineage>
        <taxon>Bacteria</taxon>
        <taxon>Bacillati</taxon>
        <taxon>Actinomycetota</taxon>
        <taxon>Actinomycetes</taxon>
        <taxon>Kitasatosporales</taxon>
        <taxon>Streptomycetaceae</taxon>
        <taxon>Streptomyces</taxon>
    </lineage>
</organism>
<feature type="repeat" description="WD" evidence="3">
    <location>
        <begin position="835"/>
        <end position="878"/>
    </location>
</feature>
<dbReference type="Proteomes" id="UP000516373">
    <property type="component" value="Chromosome"/>
</dbReference>
<dbReference type="PROSITE" id="PS50082">
    <property type="entry name" value="WD_REPEATS_2"/>
    <property type="match status" value="5"/>
</dbReference>
<dbReference type="KEGG" id="stui:GCM10017668_31660"/>